<dbReference type="PIRSF" id="PIRSF000524">
    <property type="entry name" value="SPT"/>
    <property type="match status" value="1"/>
</dbReference>
<dbReference type="PANTHER" id="PTHR21152">
    <property type="entry name" value="AMINOTRANSFERASE CLASS V"/>
    <property type="match status" value="1"/>
</dbReference>
<evidence type="ECO:0000256" key="5">
    <source>
        <dbReference type="ARBA" id="ARBA00022898"/>
    </source>
</evidence>
<dbReference type="Gene3D" id="3.40.640.10">
    <property type="entry name" value="Type I PLP-dependent aspartate aminotransferase-like (Major domain)"/>
    <property type="match status" value="1"/>
</dbReference>
<dbReference type="GO" id="GO:0004760">
    <property type="term" value="F:L-serine-pyruvate transaminase activity"/>
    <property type="evidence" value="ECO:0007669"/>
    <property type="project" value="TreeGrafter"/>
</dbReference>
<dbReference type="InterPro" id="IPR024169">
    <property type="entry name" value="SP_NH2Trfase/AEP_transaminase"/>
</dbReference>
<dbReference type="InterPro" id="IPR015424">
    <property type="entry name" value="PyrdxlP-dep_Trfase"/>
</dbReference>
<keyword evidence="4 9" id="KW-0808">Transferase</keyword>
<proteinExistence type="inferred from homology"/>
<sequence length="380" mass="40796">MTLTTGPVDAYPEVLRALSRTVLYDYDPAFQHFYENVCLKLQKALETKTVPVILQGEPVLGLQAVAASFFNKADIVLNLVSGAYGDGFGEWVRPHCGELLELRTPFNEVIDVEKVRQMLASRPDISVVSICHHDTPSGTINPVAAIGQAVREHGALFVVDAVSSFAGMDIMPEPCCVDMFVTGPNKCMGCPPGLTILGVSERAWKKMHANPTAPRDSVLSILDWEHAWKAGQPFPYTPSVSEINALDAGLDRYLEEGPQAVWTRHDLTARACRAGIKAAGLEIWAAHDSIASPTTTVVRLPQTVTDTDVLEVARRRYGVIFSIGRGETKGRVIRIGHMGPTAQPIYAVAGLAALCGALGELGVDVDAGAACAAALSVIRQ</sequence>
<dbReference type="EMBL" id="CP050139">
    <property type="protein sequence ID" value="QIP37094.1"/>
    <property type="molecule type" value="Genomic_DNA"/>
</dbReference>
<dbReference type="GO" id="GO:0019265">
    <property type="term" value="P:glycine biosynthetic process, by transamination of glyoxylate"/>
    <property type="evidence" value="ECO:0007669"/>
    <property type="project" value="TreeGrafter"/>
</dbReference>
<dbReference type="GO" id="GO:0008453">
    <property type="term" value="F:alanine-glyoxylate transaminase activity"/>
    <property type="evidence" value="ECO:0007669"/>
    <property type="project" value="TreeGrafter"/>
</dbReference>
<dbReference type="PANTHER" id="PTHR21152:SF24">
    <property type="entry name" value="ALANINE--GLYOXYLATE AMINOTRANSFERASE 1"/>
    <property type="match status" value="1"/>
</dbReference>
<organism evidence="9 10">
    <name type="scientific">Komagataeibacter rhaeticus</name>
    <dbReference type="NCBI Taxonomy" id="215221"/>
    <lineage>
        <taxon>Bacteria</taxon>
        <taxon>Pseudomonadati</taxon>
        <taxon>Pseudomonadota</taxon>
        <taxon>Alphaproteobacteria</taxon>
        <taxon>Acetobacterales</taxon>
        <taxon>Acetobacteraceae</taxon>
        <taxon>Komagataeibacter</taxon>
    </lineage>
</organism>
<dbReference type="KEGG" id="kre:GWK63_12545"/>
<dbReference type="Pfam" id="PF00266">
    <property type="entry name" value="Aminotran_5"/>
    <property type="match status" value="1"/>
</dbReference>
<dbReference type="InterPro" id="IPR015421">
    <property type="entry name" value="PyrdxlP-dep_Trfase_major"/>
</dbReference>
<evidence type="ECO:0000256" key="6">
    <source>
        <dbReference type="PIRSR" id="PIRSR000524-1"/>
    </source>
</evidence>
<dbReference type="InterPro" id="IPR000192">
    <property type="entry name" value="Aminotrans_V_dom"/>
</dbReference>
<comment type="cofactor">
    <cofactor evidence="1 7">
        <name>pyridoxal 5'-phosphate</name>
        <dbReference type="ChEBI" id="CHEBI:597326"/>
    </cofactor>
</comment>
<feature type="domain" description="Aminotransferase class V" evidence="8">
    <location>
        <begin position="108"/>
        <end position="319"/>
    </location>
</feature>
<evidence type="ECO:0000313" key="10">
    <source>
        <dbReference type="Proteomes" id="UP000502533"/>
    </source>
</evidence>
<evidence type="ECO:0000256" key="4">
    <source>
        <dbReference type="ARBA" id="ARBA00022679"/>
    </source>
</evidence>
<evidence type="ECO:0000256" key="7">
    <source>
        <dbReference type="PIRSR" id="PIRSR000524-50"/>
    </source>
</evidence>
<evidence type="ECO:0000256" key="2">
    <source>
        <dbReference type="ARBA" id="ARBA00009236"/>
    </source>
</evidence>
<dbReference type="Proteomes" id="UP000502533">
    <property type="component" value="Chromosome"/>
</dbReference>
<accession>A0A858JMZ9</accession>
<protein>
    <submittedName>
        <fullName evidence="9">Alanine--glyoxylate aminotransferase family protein</fullName>
    </submittedName>
</protein>
<feature type="modified residue" description="N6-(pyridoxal phosphate)lysine" evidence="7">
    <location>
        <position position="186"/>
    </location>
</feature>
<dbReference type="Gene3D" id="3.90.1150.10">
    <property type="entry name" value="Aspartate Aminotransferase, domain 1"/>
    <property type="match status" value="1"/>
</dbReference>
<dbReference type="SUPFAM" id="SSF53383">
    <property type="entry name" value="PLP-dependent transferases"/>
    <property type="match status" value="1"/>
</dbReference>
<evidence type="ECO:0000259" key="8">
    <source>
        <dbReference type="Pfam" id="PF00266"/>
    </source>
</evidence>
<evidence type="ECO:0000256" key="3">
    <source>
        <dbReference type="ARBA" id="ARBA00022576"/>
    </source>
</evidence>
<evidence type="ECO:0000313" key="9">
    <source>
        <dbReference type="EMBL" id="QIP37094.1"/>
    </source>
</evidence>
<dbReference type="AlphaFoldDB" id="A0A858JMZ9"/>
<name>A0A858JMZ9_9PROT</name>
<keyword evidence="3 9" id="KW-0032">Aminotransferase</keyword>
<dbReference type="NCBIfam" id="NF046070">
    <property type="entry name" value="PyrdoxPyrvTramin"/>
    <property type="match status" value="1"/>
</dbReference>
<keyword evidence="5 7" id="KW-0663">Pyridoxal phosphate</keyword>
<dbReference type="InterPro" id="IPR015422">
    <property type="entry name" value="PyrdxlP-dep_Trfase_small"/>
</dbReference>
<comment type="similarity">
    <text evidence="2">Belongs to the class-V pyridoxal-phosphate-dependent aminotransferase family.</text>
</comment>
<evidence type="ECO:0000256" key="1">
    <source>
        <dbReference type="ARBA" id="ARBA00001933"/>
    </source>
</evidence>
<gene>
    <name evidence="9" type="ORF">GWK63_12545</name>
</gene>
<feature type="binding site" evidence="6">
    <location>
        <position position="334"/>
    </location>
    <ligand>
        <name>substrate</name>
    </ligand>
</feature>
<keyword evidence="10" id="KW-1185">Reference proteome</keyword>
<reference evidence="9 10" key="1">
    <citation type="submission" date="2020-03" db="EMBL/GenBank/DDBJ databases">
        <title>Isolation of cellulose-producing strains, genome characterization and application of the synthesized cellulose films as an economical and sustainable material for piezoelectric sensor construction.</title>
        <authorList>
            <person name="Mangayil R.K."/>
        </authorList>
    </citation>
    <scope>NUCLEOTIDE SEQUENCE [LARGE SCALE GENOMIC DNA]</scope>
    <source>
        <strain evidence="9 10">ENS 9a1a</strain>
    </source>
</reference>